<feature type="domain" description="TonB C-terminal" evidence="11">
    <location>
        <begin position="175"/>
        <end position="266"/>
    </location>
</feature>
<comment type="subcellular location">
    <subcellularLocation>
        <location evidence="1">Cell inner membrane</location>
        <topology evidence="1">Single-pass membrane protein</topology>
        <orientation evidence="1">Periplasmic side</orientation>
    </subcellularLocation>
</comment>
<feature type="region of interest" description="Disordered" evidence="10">
    <location>
        <begin position="100"/>
        <end position="182"/>
    </location>
</feature>
<name>A0A494X821_9BURK</name>
<dbReference type="GO" id="GO:0055085">
    <property type="term" value="P:transmembrane transport"/>
    <property type="evidence" value="ECO:0007669"/>
    <property type="project" value="InterPro"/>
</dbReference>
<keyword evidence="7" id="KW-0653">Protein transport</keyword>
<sequence>MDLTLRHPTYERRDPAAPGATLATASPVTILASLQSNTHAPRLQAVRRWAPAAAAMLVAHVIGGVFVLRLIDHVPPPPVPERELTVSLIAPPAPVAVPVAPPEKPVEQPKPKPVVHHVPVPKPITPPTPIMTTQAPSPDTAAAPAPPPPAPPAPAAPAAQATPSAAPSHASNGAPVNVAHLTCDGEPPEYPVLSKRRGETGTVVVAITVDTQGVVRAATIRTSSGFERLDDAALQAARERSCQPYLENGTPVSATALLPFAFRLQG</sequence>
<dbReference type="GO" id="GO:0015031">
    <property type="term" value="P:protein transport"/>
    <property type="evidence" value="ECO:0007669"/>
    <property type="project" value="UniProtKB-KW"/>
</dbReference>
<dbReference type="Gene3D" id="3.30.1150.10">
    <property type="match status" value="1"/>
</dbReference>
<dbReference type="PANTHER" id="PTHR33446">
    <property type="entry name" value="PROTEIN TONB-RELATED"/>
    <property type="match status" value="1"/>
</dbReference>
<dbReference type="RefSeq" id="WP_121090237.1">
    <property type="nucleotide sequence ID" value="NZ_RBZU01000014.1"/>
</dbReference>
<gene>
    <name evidence="12" type="ORF">D7S86_24240</name>
</gene>
<protein>
    <submittedName>
        <fullName evidence="12">Energy transducer TonB</fullName>
    </submittedName>
</protein>
<keyword evidence="3" id="KW-0813">Transport</keyword>
<keyword evidence="4" id="KW-1003">Cell membrane</keyword>
<dbReference type="GO" id="GO:0031992">
    <property type="term" value="F:energy transducer activity"/>
    <property type="evidence" value="ECO:0007669"/>
    <property type="project" value="TreeGrafter"/>
</dbReference>
<evidence type="ECO:0000256" key="1">
    <source>
        <dbReference type="ARBA" id="ARBA00004383"/>
    </source>
</evidence>
<keyword evidence="13" id="KW-1185">Reference proteome</keyword>
<evidence type="ECO:0000256" key="4">
    <source>
        <dbReference type="ARBA" id="ARBA00022475"/>
    </source>
</evidence>
<proteinExistence type="inferred from homology"/>
<dbReference type="Proteomes" id="UP000270342">
    <property type="component" value="Unassembled WGS sequence"/>
</dbReference>
<evidence type="ECO:0000256" key="6">
    <source>
        <dbReference type="ARBA" id="ARBA00022692"/>
    </source>
</evidence>
<evidence type="ECO:0000256" key="7">
    <source>
        <dbReference type="ARBA" id="ARBA00022927"/>
    </source>
</evidence>
<keyword evidence="9" id="KW-0472">Membrane</keyword>
<keyword evidence="5" id="KW-0997">Cell inner membrane</keyword>
<evidence type="ECO:0000256" key="2">
    <source>
        <dbReference type="ARBA" id="ARBA00006555"/>
    </source>
</evidence>
<keyword evidence="8" id="KW-1133">Transmembrane helix</keyword>
<comment type="similarity">
    <text evidence="2">Belongs to the TonB family.</text>
</comment>
<evidence type="ECO:0000256" key="10">
    <source>
        <dbReference type="SAM" id="MobiDB-lite"/>
    </source>
</evidence>
<comment type="caution">
    <text evidence="12">The sequence shown here is derived from an EMBL/GenBank/DDBJ whole genome shotgun (WGS) entry which is preliminary data.</text>
</comment>
<evidence type="ECO:0000259" key="11">
    <source>
        <dbReference type="PROSITE" id="PS52015"/>
    </source>
</evidence>
<dbReference type="GO" id="GO:0098797">
    <property type="term" value="C:plasma membrane protein complex"/>
    <property type="evidence" value="ECO:0007669"/>
    <property type="project" value="TreeGrafter"/>
</dbReference>
<dbReference type="SUPFAM" id="SSF74653">
    <property type="entry name" value="TolA/TonB C-terminal domain"/>
    <property type="match status" value="1"/>
</dbReference>
<evidence type="ECO:0000313" key="12">
    <source>
        <dbReference type="EMBL" id="RKP46610.1"/>
    </source>
</evidence>
<organism evidence="12 13">
    <name type="scientific">Pararobbsia silviterrae</name>
    <dbReference type="NCBI Taxonomy" id="1792498"/>
    <lineage>
        <taxon>Bacteria</taxon>
        <taxon>Pseudomonadati</taxon>
        <taxon>Pseudomonadota</taxon>
        <taxon>Betaproteobacteria</taxon>
        <taxon>Burkholderiales</taxon>
        <taxon>Burkholderiaceae</taxon>
        <taxon>Pararobbsia</taxon>
    </lineage>
</organism>
<feature type="compositionally biased region" description="Low complexity" evidence="10">
    <location>
        <begin position="156"/>
        <end position="171"/>
    </location>
</feature>
<dbReference type="InterPro" id="IPR037682">
    <property type="entry name" value="TonB_C"/>
</dbReference>
<reference evidence="12 13" key="1">
    <citation type="submission" date="2018-10" db="EMBL/GenBank/DDBJ databases">
        <title>Robbsia sp. DHC34, isolated from soil.</title>
        <authorList>
            <person name="Gao Z.-H."/>
            <person name="Qiu L.-H."/>
        </authorList>
    </citation>
    <scope>NUCLEOTIDE SEQUENCE [LARGE SCALE GENOMIC DNA]</scope>
    <source>
        <strain evidence="12 13">DHC34</strain>
    </source>
</reference>
<dbReference type="PROSITE" id="PS52015">
    <property type="entry name" value="TONB_CTD"/>
    <property type="match status" value="1"/>
</dbReference>
<dbReference type="EMBL" id="RBZU01000014">
    <property type="protein sequence ID" value="RKP46610.1"/>
    <property type="molecule type" value="Genomic_DNA"/>
</dbReference>
<accession>A0A494X821</accession>
<dbReference type="InterPro" id="IPR051045">
    <property type="entry name" value="TonB-dependent_transducer"/>
</dbReference>
<feature type="compositionally biased region" description="Low complexity" evidence="10">
    <location>
        <begin position="130"/>
        <end position="143"/>
    </location>
</feature>
<evidence type="ECO:0000256" key="3">
    <source>
        <dbReference type="ARBA" id="ARBA00022448"/>
    </source>
</evidence>
<feature type="compositionally biased region" description="Pro residues" evidence="10">
    <location>
        <begin position="120"/>
        <end position="129"/>
    </location>
</feature>
<dbReference type="InterPro" id="IPR006260">
    <property type="entry name" value="TonB/TolA_C"/>
</dbReference>
<dbReference type="Pfam" id="PF03544">
    <property type="entry name" value="TonB_C"/>
    <property type="match status" value="1"/>
</dbReference>
<evidence type="ECO:0000256" key="5">
    <source>
        <dbReference type="ARBA" id="ARBA00022519"/>
    </source>
</evidence>
<dbReference type="NCBIfam" id="TIGR01352">
    <property type="entry name" value="tonB_Cterm"/>
    <property type="match status" value="1"/>
</dbReference>
<evidence type="ECO:0000256" key="9">
    <source>
        <dbReference type="ARBA" id="ARBA00023136"/>
    </source>
</evidence>
<evidence type="ECO:0000256" key="8">
    <source>
        <dbReference type="ARBA" id="ARBA00022989"/>
    </source>
</evidence>
<dbReference type="AlphaFoldDB" id="A0A494X821"/>
<dbReference type="OrthoDB" id="9792439at2"/>
<dbReference type="PANTHER" id="PTHR33446:SF2">
    <property type="entry name" value="PROTEIN TONB"/>
    <property type="match status" value="1"/>
</dbReference>
<feature type="compositionally biased region" description="Pro residues" evidence="10">
    <location>
        <begin position="144"/>
        <end position="155"/>
    </location>
</feature>
<evidence type="ECO:0000313" key="13">
    <source>
        <dbReference type="Proteomes" id="UP000270342"/>
    </source>
</evidence>
<keyword evidence="6" id="KW-0812">Transmembrane</keyword>